<dbReference type="AlphaFoldDB" id="A0AAW0SQR4"/>
<proteinExistence type="predicted"/>
<dbReference type="Proteomes" id="UP001487740">
    <property type="component" value="Unassembled WGS sequence"/>
</dbReference>
<organism evidence="2 3">
    <name type="scientific">Scylla paramamosain</name>
    <name type="common">Mud crab</name>
    <dbReference type="NCBI Taxonomy" id="85552"/>
    <lineage>
        <taxon>Eukaryota</taxon>
        <taxon>Metazoa</taxon>
        <taxon>Ecdysozoa</taxon>
        <taxon>Arthropoda</taxon>
        <taxon>Crustacea</taxon>
        <taxon>Multicrustacea</taxon>
        <taxon>Malacostraca</taxon>
        <taxon>Eumalacostraca</taxon>
        <taxon>Eucarida</taxon>
        <taxon>Decapoda</taxon>
        <taxon>Pleocyemata</taxon>
        <taxon>Brachyura</taxon>
        <taxon>Eubrachyura</taxon>
        <taxon>Portunoidea</taxon>
        <taxon>Portunidae</taxon>
        <taxon>Portuninae</taxon>
        <taxon>Scylla</taxon>
    </lineage>
</organism>
<dbReference type="EMBL" id="JARAKH010000047">
    <property type="protein sequence ID" value="KAK8377042.1"/>
    <property type="molecule type" value="Genomic_DNA"/>
</dbReference>
<feature type="compositionally biased region" description="Basic and acidic residues" evidence="1">
    <location>
        <begin position="287"/>
        <end position="306"/>
    </location>
</feature>
<comment type="caution">
    <text evidence="2">The sequence shown here is derived from an EMBL/GenBank/DDBJ whole genome shotgun (WGS) entry which is preliminary data.</text>
</comment>
<evidence type="ECO:0000256" key="1">
    <source>
        <dbReference type="SAM" id="MobiDB-lite"/>
    </source>
</evidence>
<feature type="compositionally biased region" description="Basic and acidic residues" evidence="1">
    <location>
        <begin position="25"/>
        <end position="38"/>
    </location>
</feature>
<reference evidence="2 3" key="1">
    <citation type="submission" date="2023-03" db="EMBL/GenBank/DDBJ databases">
        <title>High-quality genome of Scylla paramamosain provides insights in environmental adaptation.</title>
        <authorList>
            <person name="Zhang L."/>
        </authorList>
    </citation>
    <scope>NUCLEOTIDE SEQUENCE [LARGE SCALE GENOMIC DNA]</scope>
    <source>
        <strain evidence="2">LZ_2023a</strain>
        <tissue evidence="2">Muscle</tissue>
    </source>
</reference>
<evidence type="ECO:0000313" key="3">
    <source>
        <dbReference type="Proteomes" id="UP001487740"/>
    </source>
</evidence>
<feature type="region of interest" description="Disordered" evidence="1">
    <location>
        <begin position="56"/>
        <end position="81"/>
    </location>
</feature>
<keyword evidence="3" id="KW-1185">Reference proteome</keyword>
<sequence length="316" mass="34414">MSEFRRTRPRLPAADDALRAAEVADGGRKEGEKVETKNKGKGWAVYAALVWPPGGEGSHNKGAGVAGGVGGSSPPTSQQAAPQGLVHWMSVMAEHMNNPHHDAVHYMWNGVEVSVPRRTVLTLFCREGLDALGDEKREEAEAARQGGRCNRWGRPRVLASLPKVTLSRTLEVSCLDSNFFPLGDGRRRNAASTDVDLLSSRRSKIIVSRRDADRLTYGTTLSGRSGGLRRQRHMRMQLCGGAPGALEKETTLRPIRLSLASEERRPTRGKRGSGEAWYRSEWTAGGEEEKNEEHGRKEGGDGRGVDCDASGNELAP</sequence>
<feature type="region of interest" description="Disordered" evidence="1">
    <location>
        <begin position="1"/>
        <end position="38"/>
    </location>
</feature>
<feature type="region of interest" description="Disordered" evidence="1">
    <location>
        <begin position="258"/>
        <end position="316"/>
    </location>
</feature>
<evidence type="ECO:0000313" key="2">
    <source>
        <dbReference type="EMBL" id="KAK8377042.1"/>
    </source>
</evidence>
<accession>A0AAW0SQR4</accession>
<name>A0AAW0SQR4_SCYPA</name>
<gene>
    <name evidence="2" type="ORF">O3P69_013588</name>
</gene>
<protein>
    <submittedName>
        <fullName evidence="2">Uncharacterized protein</fullName>
    </submittedName>
</protein>